<accession>A0A8R7P225</accession>
<dbReference type="Gramene" id="TuG1812G0100002525.01.T01">
    <property type="protein sequence ID" value="TuG1812G0100002525.01.T01"/>
    <property type="gene ID" value="TuG1812G0100002525.01"/>
</dbReference>
<keyword evidence="3" id="KW-1185">Reference proteome</keyword>
<keyword evidence="1" id="KW-0472">Membrane</keyword>
<protein>
    <submittedName>
        <fullName evidence="2">Uncharacterized protein</fullName>
    </submittedName>
</protein>
<name>A0A8R7P225_TRIUA</name>
<keyword evidence="1" id="KW-0812">Transmembrane</keyword>
<sequence>HTALLWPRRQPRGRRHGRVRRLAWTPVGSSRFLRLYSAAIYCDDPCLLDGRRWFCLFRLAVVAYVDACVFLSFAFRLYDLARCCVHVLLVASSLFYSSRRWQQYIQNMSLIICRVHS</sequence>
<organism evidence="2 3">
    <name type="scientific">Triticum urartu</name>
    <name type="common">Red wild einkorn</name>
    <name type="synonym">Crithodium urartu</name>
    <dbReference type="NCBI Taxonomy" id="4572"/>
    <lineage>
        <taxon>Eukaryota</taxon>
        <taxon>Viridiplantae</taxon>
        <taxon>Streptophyta</taxon>
        <taxon>Embryophyta</taxon>
        <taxon>Tracheophyta</taxon>
        <taxon>Spermatophyta</taxon>
        <taxon>Magnoliopsida</taxon>
        <taxon>Liliopsida</taxon>
        <taxon>Poales</taxon>
        <taxon>Poaceae</taxon>
        <taxon>BOP clade</taxon>
        <taxon>Pooideae</taxon>
        <taxon>Triticodae</taxon>
        <taxon>Triticeae</taxon>
        <taxon>Triticinae</taxon>
        <taxon>Triticum</taxon>
    </lineage>
</organism>
<feature type="transmembrane region" description="Helical" evidence="1">
    <location>
        <begin position="55"/>
        <end position="74"/>
    </location>
</feature>
<proteinExistence type="predicted"/>
<keyword evidence="1" id="KW-1133">Transmembrane helix</keyword>
<reference evidence="3" key="1">
    <citation type="journal article" date="2013" name="Nature">
        <title>Draft genome of the wheat A-genome progenitor Triticum urartu.</title>
        <authorList>
            <person name="Ling H.Q."/>
            <person name="Zhao S."/>
            <person name="Liu D."/>
            <person name="Wang J."/>
            <person name="Sun H."/>
            <person name="Zhang C."/>
            <person name="Fan H."/>
            <person name="Li D."/>
            <person name="Dong L."/>
            <person name="Tao Y."/>
            <person name="Gao C."/>
            <person name="Wu H."/>
            <person name="Li Y."/>
            <person name="Cui Y."/>
            <person name="Guo X."/>
            <person name="Zheng S."/>
            <person name="Wang B."/>
            <person name="Yu K."/>
            <person name="Liang Q."/>
            <person name="Yang W."/>
            <person name="Lou X."/>
            <person name="Chen J."/>
            <person name="Feng M."/>
            <person name="Jian J."/>
            <person name="Zhang X."/>
            <person name="Luo G."/>
            <person name="Jiang Y."/>
            <person name="Liu J."/>
            <person name="Wang Z."/>
            <person name="Sha Y."/>
            <person name="Zhang B."/>
            <person name="Wu H."/>
            <person name="Tang D."/>
            <person name="Shen Q."/>
            <person name="Xue P."/>
            <person name="Zou S."/>
            <person name="Wang X."/>
            <person name="Liu X."/>
            <person name="Wang F."/>
            <person name="Yang Y."/>
            <person name="An X."/>
            <person name="Dong Z."/>
            <person name="Zhang K."/>
            <person name="Zhang X."/>
            <person name="Luo M.C."/>
            <person name="Dvorak J."/>
            <person name="Tong Y."/>
            <person name="Wang J."/>
            <person name="Yang H."/>
            <person name="Li Z."/>
            <person name="Wang D."/>
            <person name="Zhang A."/>
            <person name="Wang J."/>
        </authorList>
    </citation>
    <scope>NUCLEOTIDE SEQUENCE</scope>
    <source>
        <strain evidence="3">cv. G1812</strain>
    </source>
</reference>
<dbReference type="EnsemblPlants" id="TuG1812G0100002525.01.T01">
    <property type="protein sequence ID" value="TuG1812G0100002525.01.T01"/>
    <property type="gene ID" value="TuG1812G0100002525.01"/>
</dbReference>
<dbReference type="AlphaFoldDB" id="A0A8R7P225"/>
<reference evidence="2" key="3">
    <citation type="submission" date="2022-06" db="UniProtKB">
        <authorList>
            <consortium name="EnsemblPlants"/>
        </authorList>
    </citation>
    <scope>IDENTIFICATION</scope>
</reference>
<evidence type="ECO:0000313" key="3">
    <source>
        <dbReference type="Proteomes" id="UP000015106"/>
    </source>
</evidence>
<evidence type="ECO:0000313" key="2">
    <source>
        <dbReference type="EnsemblPlants" id="TuG1812G0100002525.01.T01"/>
    </source>
</evidence>
<reference evidence="2" key="2">
    <citation type="submission" date="2018-03" db="EMBL/GenBank/DDBJ databases">
        <title>The Triticum urartu genome reveals the dynamic nature of wheat genome evolution.</title>
        <authorList>
            <person name="Ling H."/>
            <person name="Ma B."/>
            <person name="Shi X."/>
            <person name="Liu H."/>
            <person name="Dong L."/>
            <person name="Sun H."/>
            <person name="Cao Y."/>
            <person name="Gao Q."/>
            <person name="Zheng S."/>
            <person name="Li Y."/>
            <person name="Yu Y."/>
            <person name="Du H."/>
            <person name="Qi M."/>
            <person name="Li Y."/>
            <person name="Yu H."/>
            <person name="Cui Y."/>
            <person name="Wang N."/>
            <person name="Chen C."/>
            <person name="Wu H."/>
            <person name="Zhao Y."/>
            <person name="Zhang J."/>
            <person name="Li Y."/>
            <person name="Zhou W."/>
            <person name="Zhang B."/>
            <person name="Hu W."/>
            <person name="Eijk M."/>
            <person name="Tang J."/>
            <person name="Witsenboer H."/>
            <person name="Zhao S."/>
            <person name="Li Z."/>
            <person name="Zhang A."/>
            <person name="Wang D."/>
            <person name="Liang C."/>
        </authorList>
    </citation>
    <scope>NUCLEOTIDE SEQUENCE [LARGE SCALE GENOMIC DNA]</scope>
    <source>
        <strain evidence="2">cv. G1812</strain>
    </source>
</reference>
<dbReference type="Proteomes" id="UP000015106">
    <property type="component" value="Chromosome 1"/>
</dbReference>
<evidence type="ECO:0000256" key="1">
    <source>
        <dbReference type="SAM" id="Phobius"/>
    </source>
</evidence>